<evidence type="ECO:0000259" key="7">
    <source>
        <dbReference type="Pfam" id="PF21684"/>
    </source>
</evidence>
<accession>A0A0H5LRE2</accession>
<evidence type="ECO:0000256" key="4">
    <source>
        <dbReference type="ARBA" id="ARBA00022737"/>
    </source>
</evidence>
<dbReference type="InterPro" id="IPR051082">
    <property type="entry name" value="Pentapeptide-BTB/POZ_domain"/>
</dbReference>
<dbReference type="Proteomes" id="UP000043316">
    <property type="component" value="Unassembled WGS sequence"/>
</dbReference>
<keyword evidence="3" id="KW-0964">Secreted</keyword>
<dbReference type="Gene3D" id="2.160.20.80">
    <property type="entry name" value="E3 ubiquitin-protein ligase SopA"/>
    <property type="match status" value="2"/>
</dbReference>
<dbReference type="RefSeq" id="WP_053008851.1">
    <property type="nucleotide sequence ID" value="NZ_CWJI01000001.1"/>
</dbReference>
<feature type="domain" description="Secreted effector protein PipB2 N-terminal" evidence="7">
    <location>
        <begin position="28"/>
        <end position="129"/>
    </location>
</feature>
<keyword evidence="5" id="KW-0843">Virulence</keyword>
<dbReference type="InterPro" id="IPR048984">
    <property type="entry name" value="PipB2_N"/>
</dbReference>
<protein>
    <submittedName>
        <fullName evidence="8">Pentapeptide repeat-containing protein</fullName>
    </submittedName>
</protein>
<keyword evidence="4" id="KW-0677">Repeat</keyword>
<dbReference type="PANTHER" id="PTHR14136">
    <property type="entry name" value="BTB_POZ DOMAIN-CONTAINING PROTEIN KCTD9"/>
    <property type="match status" value="1"/>
</dbReference>
<sequence length="343" mass="36091">MTNNVSSSSTLNIGYAAGIGSFDAIKEAASPKGILEHIINILTFGGVRRGNESLYREVMEKMVEALKIADKEKLANITINDINGCEVSFIMPERDSDNVTVEVRKGNYTESSEINLQTYKDVCRTLKLRDDLQLPQNPVILTEDGKMNLAGADLSNKKLDNLDLSRANLVGADLSGAKLASANLNQTNLSQANLNGADLADSDLKGADLFQATLFRADLAGANLRGANLSQATLFRANLVDADLSKANLTSAELGNANLKDADLIGADLSCANLTSANLINADLSSADLTCANFTSANLTDAELAKANLTCSTFANATIIKTGMNGVKMPGANLTGAITSGPI</sequence>
<dbReference type="Pfam" id="PF21684">
    <property type="entry name" value="PipB2_N"/>
    <property type="match status" value="1"/>
</dbReference>
<evidence type="ECO:0000313" key="8">
    <source>
        <dbReference type="EMBL" id="CRY53668.1"/>
    </source>
</evidence>
<name>A0A0H5LRE2_YERIN</name>
<evidence type="ECO:0000313" key="9">
    <source>
        <dbReference type="Proteomes" id="UP000043316"/>
    </source>
</evidence>
<evidence type="ECO:0000256" key="6">
    <source>
        <dbReference type="ARBA" id="ARBA00023136"/>
    </source>
</evidence>
<organism evidence="8 9">
    <name type="scientific">Yersinia intermedia</name>
    <dbReference type="NCBI Taxonomy" id="631"/>
    <lineage>
        <taxon>Bacteria</taxon>
        <taxon>Pseudomonadati</taxon>
        <taxon>Pseudomonadota</taxon>
        <taxon>Gammaproteobacteria</taxon>
        <taxon>Enterobacterales</taxon>
        <taxon>Yersiniaceae</taxon>
        <taxon>Yersinia</taxon>
    </lineage>
</organism>
<dbReference type="SUPFAM" id="SSF141571">
    <property type="entry name" value="Pentapeptide repeat-like"/>
    <property type="match status" value="1"/>
</dbReference>
<reference evidence="9" key="1">
    <citation type="submission" date="2015-03" db="EMBL/GenBank/DDBJ databases">
        <authorList>
            <consortium name="Pathogen Informatics"/>
        </authorList>
    </citation>
    <scope>NUCLEOTIDE SEQUENCE [LARGE SCALE GENOMIC DNA]</scope>
    <source>
        <strain evidence="9">R148</strain>
    </source>
</reference>
<dbReference type="AlphaFoldDB" id="A0A0H5LRE2"/>
<comment type="subcellular location">
    <subcellularLocation>
        <location evidence="1">Membrane</location>
    </subcellularLocation>
    <subcellularLocation>
        <location evidence="2">Secreted</location>
    </subcellularLocation>
</comment>
<dbReference type="Pfam" id="PF00805">
    <property type="entry name" value="Pentapeptide"/>
    <property type="match status" value="3"/>
</dbReference>
<evidence type="ECO:0000256" key="5">
    <source>
        <dbReference type="ARBA" id="ARBA00023026"/>
    </source>
</evidence>
<dbReference type="InterPro" id="IPR001646">
    <property type="entry name" value="5peptide_repeat"/>
</dbReference>
<evidence type="ECO:0000256" key="2">
    <source>
        <dbReference type="ARBA" id="ARBA00004613"/>
    </source>
</evidence>
<dbReference type="Gene3D" id="3.30.2450.10">
    <property type="entry name" value="Secreted effector protein pipB2"/>
    <property type="match status" value="1"/>
</dbReference>
<dbReference type="EMBL" id="CWJI01000001">
    <property type="protein sequence ID" value="CRY53668.1"/>
    <property type="molecule type" value="Genomic_DNA"/>
</dbReference>
<gene>
    <name evidence="8" type="primary">pipB2</name>
    <name evidence="8" type="ORF">ERS008476_00567</name>
</gene>
<dbReference type="GO" id="GO:0016020">
    <property type="term" value="C:membrane"/>
    <property type="evidence" value="ECO:0007669"/>
    <property type="project" value="UniProtKB-SubCell"/>
</dbReference>
<dbReference type="PANTHER" id="PTHR14136:SF17">
    <property type="entry name" value="BTB_POZ DOMAIN-CONTAINING PROTEIN KCTD9"/>
    <property type="match status" value="1"/>
</dbReference>
<dbReference type="GO" id="GO:0005576">
    <property type="term" value="C:extracellular region"/>
    <property type="evidence" value="ECO:0007669"/>
    <property type="project" value="UniProtKB-SubCell"/>
</dbReference>
<keyword evidence="6" id="KW-0472">Membrane</keyword>
<evidence type="ECO:0000256" key="3">
    <source>
        <dbReference type="ARBA" id="ARBA00022525"/>
    </source>
</evidence>
<proteinExistence type="predicted"/>
<evidence type="ECO:0000256" key="1">
    <source>
        <dbReference type="ARBA" id="ARBA00004370"/>
    </source>
</evidence>